<evidence type="ECO:0000313" key="1">
    <source>
        <dbReference type="EMBL" id="EEY68887.1"/>
    </source>
</evidence>
<organism evidence="1 2">
    <name type="scientific">Phytophthora infestans (strain T30-4)</name>
    <name type="common">Potato late blight agent</name>
    <dbReference type="NCBI Taxonomy" id="403677"/>
    <lineage>
        <taxon>Eukaryota</taxon>
        <taxon>Sar</taxon>
        <taxon>Stramenopiles</taxon>
        <taxon>Oomycota</taxon>
        <taxon>Peronosporomycetes</taxon>
        <taxon>Peronosporales</taxon>
        <taxon>Peronosporaceae</taxon>
        <taxon>Phytophthora</taxon>
    </lineage>
</organism>
<keyword evidence="2" id="KW-1185">Reference proteome</keyword>
<reference evidence="2" key="1">
    <citation type="journal article" date="2009" name="Nature">
        <title>Genome sequence and analysis of the Irish potato famine pathogen Phytophthora infestans.</title>
        <authorList>
            <consortium name="The Broad Institute Genome Sequencing Platform"/>
            <person name="Haas B.J."/>
            <person name="Kamoun S."/>
            <person name="Zody M.C."/>
            <person name="Jiang R.H."/>
            <person name="Handsaker R.E."/>
            <person name="Cano L.M."/>
            <person name="Grabherr M."/>
            <person name="Kodira C.D."/>
            <person name="Raffaele S."/>
            <person name="Torto-Alalibo T."/>
            <person name="Bozkurt T.O."/>
            <person name="Ah-Fong A.M."/>
            <person name="Alvarado L."/>
            <person name="Anderson V.L."/>
            <person name="Armstrong M.R."/>
            <person name="Avrova A."/>
            <person name="Baxter L."/>
            <person name="Beynon J."/>
            <person name="Boevink P.C."/>
            <person name="Bollmann S.R."/>
            <person name="Bos J.I."/>
            <person name="Bulone V."/>
            <person name="Cai G."/>
            <person name="Cakir C."/>
            <person name="Carrington J.C."/>
            <person name="Chawner M."/>
            <person name="Conti L."/>
            <person name="Costanzo S."/>
            <person name="Ewan R."/>
            <person name="Fahlgren N."/>
            <person name="Fischbach M.A."/>
            <person name="Fugelstad J."/>
            <person name="Gilroy E.M."/>
            <person name="Gnerre S."/>
            <person name="Green P.J."/>
            <person name="Grenville-Briggs L.J."/>
            <person name="Griffith J."/>
            <person name="Grunwald N.J."/>
            <person name="Horn K."/>
            <person name="Horner N.R."/>
            <person name="Hu C.H."/>
            <person name="Huitema E."/>
            <person name="Jeong D.H."/>
            <person name="Jones A.M."/>
            <person name="Jones J.D."/>
            <person name="Jones R.W."/>
            <person name="Karlsson E.K."/>
            <person name="Kunjeti S.G."/>
            <person name="Lamour K."/>
            <person name="Liu Z."/>
            <person name="Ma L."/>
            <person name="Maclean D."/>
            <person name="Chibucos M.C."/>
            <person name="McDonald H."/>
            <person name="McWalters J."/>
            <person name="Meijer H.J."/>
            <person name="Morgan W."/>
            <person name="Morris P.F."/>
            <person name="Munro C.A."/>
            <person name="O'Neill K."/>
            <person name="Ospina-Giraldo M."/>
            <person name="Pinzon A."/>
            <person name="Pritchard L."/>
            <person name="Ramsahoye B."/>
            <person name="Ren Q."/>
            <person name="Restrepo S."/>
            <person name="Roy S."/>
            <person name="Sadanandom A."/>
            <person name="Savidor A."/>
            <person name="Schornack S."/>
            <person name="Schwartz D.C."/>
            <person name="Schumann U.D."/>
            <person name="Schwessinger B."/>
            <person name="Seyer L."/>
            <person name="Sharpe T."/>
            <person name="Silvar C."/>
            <person name="Song J."/>
            <person name="Studholme D.J."/>
            <person name="Sykes S."/>
            <person name="Thines M."/>
            <person name="van de Vondervoort P.J."/>
            <person name="Phuntumart V."/>
            <person name="Wawra S."/>
            <person name="Weide R."/>
            <person name="Win J."/>
            <person name="Young C."/>
            <person name="Zhou S."/>
            <person name="Fry W."/>
            <person name="Meyers B.C."/>
            <person name="van West P."/>
            <person name="Ristaino J."/>
            <person name="Govers F."/>
            <person name="Birch P.R."/>
            <person name="Whisson S.C."/>
            <person name="Judelson H.S."/>
            <person name="Nusbaum C."/>
        </authorList>
    </citation>
    <scope>NUCLEOTIDE SEQUENCE [LARGE SCALE GENOMIC DNA]</scope>
    <source>
        <strain evidence="2">T30-4</strain>
    </source>
</reference>
<dbReference type="OrthoDB" id="128830at2759"/>
<name>D0NZ90_PHYIT</name>
<evidence type="ECO:0000313" key="2">
    <source>
        <dbReference type="Proteomes" id="UP000006643"/>
    </source>
</evidence>
<dbReference type="OMA" id="IDWATIF"/>
<dbReference type="EMBL" id="DS028195">
    <property type="protein sequence ID" value="EEY68887.1"/>
    <property type="molecule type" value="Genomic_DNA"/>
</dbReference>
<dbReference type="GeneID" id="9477123"/>
<gene>
    <name evidence="1" type="ORF">PITG_18620</name>
</gene>
<dbReference type="Proteomes" id="UP000006643">
    <property type="component" value="Unassembled WGS sequence"/>
</dbReference>
<dbReference type="InParanoid" id="D0NZ90"/>
<accession>D0NZ90</accession>
<dbReference type="AlphaFoldDB" id="D0NZ90"/>
<dbReference type="VEuPathDB" id="FungiDB:PITG_18620"/>
<protein>
    <submittedName>
        <fullName evidence="1">Uncharacterized protein</fullName>
    </submittedName>
</protein>
<proteinExistence type="predicted"/>
<dbReference type="HOGENOM" id="CLU_2066053_0_0_1"/>
<dbReference type="KEGG" id="pif:PITG_18620"/>
<sequence length="119" mass="14041">MNIRLKHGTQEELTNIRNEISHRSFLVRDRRVYIGQKEKYSYREPGFMLLTKETEELKVDWDSLLGSFHELERIDLKLVPLESQHLPLLLRAAGKHCVQLEALILPRKPDWKKPAKGKK</sequence>
<dbReference type="RefSeq" id="XP_002997315.1">
    <property type="nucleotide sequence ID" value="XM_002997269.1"/>
</dbReference>